<keyword evidence="5" id="KW-0966">Cell projection</keyword>
<keyword evidence="8" id="KW-1185">Reference proteome</keyword>
<dbReference type="Proteomes" id="UP000016646">
    <property type="component" value="Unassembled WGS sequence"/>
</dbReference>
<dbReference type="GO" id="GO:0071973">
    <property type="term" value="P:bacterial-type flagellum-dependent cell motility"/>
    <property type="evidence" value="ECO:0007669"/>
    <property type="project" value="InterPro"/>
</dbReference>
<evidence type="ECO:0000256" key="2">
    <source>
        <dbReference type="ARBA" id="ARBA00022764"/>
    </source>
</evidence>
<accession>U1F6P8</accession>
<evidence type="ECO:0000256" key="4">
    <source>
        <dbReference type="SAM" id="SignalP"/>
    </source>
</evidence>
<dbReference type="RefSeq" id="WP_021331384.1">
    <property type="nucleotide sequence ID" value="NZ_AUZJ01000064.1"/>
</dbReference>
<feature type="chain" id="PRO_5004610847" evidence="4">
    <location>
        <begin position="24"/>
        <end position="239"/>
    </location>
</feature>
<evidence type="ECO:0000313" key="8">
    <source>
        <dbReference type="Proteomes" id="UP000016646"/>
    </source>
</evidence>
<sequence>MKKGLVVCMCFGLLLLFSSPAFSQEAMQTQKSTESFMIDNFNNESGNAWTWDVSASRYVADGYPKTGYFDGIPNSLKYLLKDGKDNQKVLGVQIAFKRKGDNWFEVYPVKDGKAYEIPFVGTVTQIDFWVWGAHYMYFLDVIVRDADGRVHVLPAGNLAFDGWKNVVVSVPGWIRQHSRSSSGRDAMSFIGFRIRTSPEEFVDSYTIFFDQMKYVTRALANIFDGYELKEADFGNSEGK</sequence>
<dbReference type="InterPro" id="IPR006714">
    <property type="entry name" value="FlaA"/>
</dbReference>
<dbReference type="STRING" id="1125725.HMPREF1325_1097"/>
<comment type="caution">
    <text evidence="5">The sequence shown here is derived from an EMBL/GenBank/DDBJ whole genome shotgun (WGS) entry which is preliminary data.</text>
</comment>
<evidence type="ECO:0000313" key="6">
    <source>
        <dbReference type="EMBL" id="ERK04911.1"/>
    </source>
</evidence>
<keyword evidence="2" id="KW-0574">Periplasm</keyword>
<name>U1F6P8_TRESO</name>
<organism evidence="5 7">
    <name type="scientific">Treponema socranskii subsp. socranskii VPI DR56BR1116 = ATCC 35536</name>
    <dbReference type="NCBI Taxonomy" id="1125725"/>
    <lineage>
        <taxon>Bacteria</taxon>
        <taxon>Pseudomonadati</taxon>
        <taxon>Spirochaetota</taxon>
        <taxon>Spirochaetia</taxon>
        <taxon>Spirochaetales</taxon>
        <taxon>Treponemataceae</taxon>
        <taxon>Treponema</taxon>
    </lineage>
</organism>
<feature type="signal peptide" evidence="4">
    <location>
        <begin position="1"/>
        <end position="23"/>
    </location>
</feature>
<comment type="subcellular location">
    <subcellularLocation>
        <location evidence="1">Periplasmic flagellum</location>
    </subcellularLocation>
</comment>
<dbReference type="GO" id="GO:0055040">
    <property type="term" value="C:periplasmic flagellum"/>
    <property type="evidence" value="ECO:0007669"/>
    <property type="project" value="UniProtKB-SubCell"/>
</dbReference>
<gene>
    <name evidence="6" type="ORF">HMPREF0860_1235</name>
    <name evidence="5" type="ORF">HMPREF1325_1097</name>
</gene>
<dbReference type="EMBL" id="AUZJ01000064">
    <property type="protein sequence ID" value="ERF59652.1"/>
    <property type="molecule type" value="Genomic_DNA"/>
</dbReference>
<dbReference type="EMBL" id="AVQI01000008">
    <property type="protein sequence ID" value="ERK04911.1"/>
    <property type="molecule type" value="Genomic_DNA"/>
</dbReference>
<dbReference type="eggNOG" id="ENOG5033UVP">
    <property type="taxonomic scope" value="Bacteria"/>
</dbReference>
<proteinExistence type="predicted"/>
<dbReference type="PATRIC" id="fig|1125725.3.peg.2396"/>
<protein>
    <submittedName>
        <fullName evidence="5">Flagellar filament outer layer protein Flaa</fullName>
    </submittedName>
</protein>
<dbReference type="GO" id="GO:0030288">
    <property type="term" value="C:outer membrane-bounded periplasmic space"/>
    <property type="evidence" value="ECO:0007669"/>
    <property type="project" value="InterPro"/>
</dbReference>
<dbReference type="Pfam" id="PF04620">
    <property type="entry name" value="FlaA"/>
    <property type="match status" value="1"/>
</dbReference>
<reference evidence="7 8" key="1">
    <citation type="submission" date="2013-08" db="EMBL/GenBank/DDBJ databases">
        <authorList>
            <person name="Durkin A.S."/>
            <person name="Haft D.R."/>
            <person name="McCorrison J."/>
            <person name="Torralba M."/>
            <person name="Gillis M."/>
            <person name="Haft D.H."/>
            <person name="Methe B."/>
            <person name="Sutton G."/>
            <person name="Nelson K.E."/>
        </authorList>
    </citation>
    <scope>NUCLEOTIDE SEQUENCE [LARGE SCALE GENOMIC DNA]</scope>
    <source>
        <strain evidence="6 8">ATCC 35536</strain>
        <strain evidence="5 7">VPI DR56BR1116</strain>
    </source>
</reference>
<evidence type="ECO:0000313" key="7">
    <source>
        <dbReference type="Proteomes" id="UP000016412"/>
    </source>
</evidence>
<keyword evidence="4" id="KW-0732">Signal</keyword>
<dbReference type="Proteomes" id="UP000016412">
    <property type="component" value="Unassembled WGS sequence"/>
</dbReference>
<keyword evidence="5" id="KW-0969">Cilium</keyword>
<keyword evidence="3" id="KW-0975">Bacterial flagellum</keyword>
<keyword evidence="5" id="KW-0282">Flagellum</keyword>
<evidence type="ECO:0000256" key="3">
    <source>
        <dbReference type="ARBA" id="ARBA00023143"/>
    </source>
</evidence>
<dbReference type="OrthoDB" id="341721at2"/>
<dbReference type="AlphaFoldDB" id="U1F6P8"/>
<evidence type="ECO:0000256" key="1">
    <source>
        <dbReference type="ARBA" id="ARBA00004631"/>
    </source>
</evidence>
<evidence type="ECO:0000313" key="5">
    <source>
        <dbReference type="EMBL" id="ERF59652.1"/>
    </source>
</evidence>